<dbReference type="Proteomes" id="UP001057134">
    <property type="component" value="Chromosome"/>
</dbReference>
<evidence type="ECO:0000313" key="3">
    <source>
        <dbReference type="Proteomes" id="UP001057134"/>
    </source>
</evidence>
<keyword evidence="3" id="KW-1185">Reference proteome</keyword>
<dbReference type="InterPro" id="IPR036388">
    <property type="entry name" value="WH-like_DNA-bd_sf"/>
</dbReference>
<organism evidence="2 3">
    <name type="scientific">Paenibacillus konkukensis</name>
    <dbReference type="NCBI Taxonomy" id="2020716"/>
    <lineage>
        <taxon>Bacteria</taxon>
        <taxon>Bacillati</taxon>
        <taxon>Bacillota</taxon>
        <taxon>Bacilli</taxon>
        <taxon>Bacillales</taxon>
        <taxon>Paenibacillaceae</taxon>
        <taxon>Paenibacillus</taxon>
    </lineage>
</organism>
<dbReference type="EMBL" id="CP027059">
    <property type="protein sequence ID" value="UQZ86519.1"/>
    <property type="molecule type" value="Genomic_DNA"/>
</dbReference>
<name>A0ABY4RYR4_9BACL</name>
<dbReference type="PANTHER" id="PTHR33169:SF27">
    <property type="entry name" value="TRANSCRIPTIONAL REGULATOR PADR FAMILY PROTEIN"/>
    <property type="match status" value="1"/>
</dbReference>
<dbReference type="InterPro" id="IPR036390">
    <property type="entry name" value="WH_DNA-bd_sf"/>
</dbReference>
<evidence type="ECO:0000259" key="1">
    <source>
        <dbReference type="Pfam" id="PF03551"/>
    </source>
</evidence>
<reference evidence="2" key="2">
    <citation type="journal article" date="2021" name="J Anim Sci Technol">
        <title>Complete genome sequence of Paenibacillus konkukensis sp. nov. SK3146 as a potential probiotic strain.</title>
        <authorList>
            <person name="Jung H.I."/>
            <person name="Park S."/>
            <person name="Niu K.M."/>
            <person name="Lee S.W."/>
            <person name="Kothari D."/>
            <person name="Yi K.J."/>
            <person name="Kim S.K."/>
        </authorList>
    </citation>
    <scope>NUCLEOTIDE SEQUENCE</scope>
    <source>
        <strain evidence="2">SK3146</strain>
    </source>
</reference>
<dbReference type="RefSeq" id="WP_249862046.1">
    <property type="nucleotide sequence ID" value="NZ_CP027059.1"/>
</dbReference>
<gene>
    <name evidence="2" type="ORF">SK3146_05812</name>
</gene>
<evidence type="ECO:0000313" key="2">
    <source>
        <dbReference type="EMBL" id="UQZ86519.1"/>
    </source>
</evidence>
<dbReference type="InterPro" id="IPR052509">
    <property type="entry name" value="Metal_resp_DNA-bind_regulator"/>
</dbReference>
<dbReference type="SUPFAM" id="SSF46785">
    <property type="entry name" value="Winged helix' DNA-binding domain"/>
    <property type="match status" value="1"/>
</dbReference>
<feature type="domain" description="Transcription regulator PadR N-terminal" evidence="1">
    <location>
        <begin position="7"/>
        <end position="82"/>
    </location>
</feature>
<dbReference type="Gene3D" id="1.10.10.10">
    <property type="entry name" value="Winged helix-like DNA-binding domain superfamily/Winged helix DNA-binding domain"/>
    <property type="match status" value="1"/>
</dbReference>
<protein>
    <submittedName>
        <fullName evidence="2">Transcriptional regulator PadR-like family protein</fullName>
    </submittedName>
</protein>
<proteinExistence type="predicted"/>
<dbReference type="InterPro" id="IPR005149">
    <property type="entry name" value="Tscrpt_reg_PadR_N"/>
</dbReference>
<accession>A0ABY4RYR4</accession>
<dbReference type="Pfam" id="PF03551">
    <property type="entry name" value="PadR"/>
    <property type="match status" value="1"/>
</dbReference>
<sequence>MSMKLVILGLLMEGDSHPYEIRQMMKVRELHHYIKIQDGSLYYAIDQLRKDECIEAVEVVKDSNRPDKTIYRITGKGKELFQELLLCQLEERKQIYDPMATALVFAQYGDQDEIYAILAKKVEEQQTKVQQMRDIYEEHIPKVPRGVLHLMMSAYEHGLTQLRSLERLAQDAKEGRLRERGTPIDE</sequence>
<reference evidence="2" key="1">
    <citation type="submission" date="2018-02" db="EMBL/GenBank/DDBJ databases">
        <authorList>
            <person name="Kim S.-K."/>
            <person name="Jung H.-I."/>
            <person name="Lee S.-W."/>
        </authorList>
    </citation>
    <scope>NUCLEOTIDE SEQUENCE</scope>
    <source>
        <strain evidence="2">SK3146</strain>
    </source>
</reference>
<dbReference type="PANTHER" id="PTHR33169">
    <property type="entry name" value="PADR-FAMILY TRANSCRIPTIONAL REGULATOR"/>
    <property type="match status" value="1"/>
</dbReference>